<keyword evidence="2" id="KW-1185">Reference proteome</keyword>
<dbReference type="EMBL" id="WTXG01000192">
    <property type="protein sequence ID" value="KAI0290932.1"/>
    <property type="molecule type" value="Genomic_DNA"/>
</dbReference>
<sequence>MAYRNTTSQDVEFLHDTSAPRYAYESDEEDQLNPLSSGCEQKTARVSISIKGLAHSQGTAKAVVIASGQAGNAWARGAQLGEQRAAVLVDNIIVALIFLPSWSDAVVIISETSATLPAWVMRPYAEAIVHFYKPSRLLLLDTYPFPTCIKPQPLDIYHAPVCYLRTQGKAAPASFLSPYWPPNLIQMTCAAFTSIAALPTSQMEAILLLLPSPRIPTSRGHDISLIPNTPEDIYNVIWPDSILQKVHICLGELCELRGPSSWQSGIVPSKLPGTKRRGDIGDGGMYI</sequence>
<reference evidence="1" key="1">
    <citation type="journal article" date="2022" name="New Phytol.">
        <title>Evolutionary transition to the ectomycorrhizal habit in the genomes of a hyperdiverse lineage of mushroom-forming fungi.</title>
        <authorList>
            <person name="Looney B."/>
            <person name="Miyauchi S."/>
            <person name="Morin E."/>
            <person name="Drula E."/>
            <person name="Courty P.E."/>
            <person name="Kohler A."/>
            <person name="Kuo A."/>
            <person name="LaButti K."/>
            <person name="Pangilinan J."/>
            <person name="Lipzen A."/>
            <person name="Riley R."/>
            <person name="Andreopoulos W."/>
            <person name="He G."/>
            <person name="Johnson J."/>
            <person name="Nolan M."/>
            <person name="Tritt A."/>
            <person name="Barry K.W."/>
            <person name="Grigoriev I.V."/>
            <person name="Nagy L.G."/>
            <person name="Hibbett D."/>
            <person name="Henrissat B."/>
            <person name="Matheny P.B."/>
            <person name="Labbe J."/>
            <person name="Martin F.M."/>
        </authorList>
    </citation>
    <scope>NUCLEOTIDE SEQUENCE</scope>
    <source>
        <strain evidence="1">BPL690</strain>
    </source>
</reference>
<comment type="caution">
    <text evidence="1">The sequence shown here is derived from an EMBL/GenBank/DDBJ whole genome shotgun (WGS) entry which is preliminary data.</text>
</comment>
<accession>A0AAD4LWY6</accession>
<name>A0AAD4LWY6_9AGAM</name>
<protein>
    <submittedName>
        <fullName evidence="1">Uncharacterized protein</fullName>
    </submittedName>
</protein>
<proteinExistence type="predicted"/>
<dbReference type="Proteomes" id="UP001203297">
    <property type="component" value="Unassembled WGS sequence"/>
</dbReference>
<evidence type="ECO:0000313" key="2">
    <source>
        <dbReference type="Proteomes" id="UP001203297"/>
    </source>
</evidence>
<evidence type="ECO:0000313" key="1">
    <source>
        <dbReference type="EMBL" id="KAI0290932.1"/>
    </source>
</evidence>
<organism evidence="1 2">
    <name type="scientific">Multifurca ochricompacta</name>
    <dbReference type="NCBI Taxonomy" id="376703"/>
    <lineage>
        <taxon>Eukaryota</taxon>
        <taxon>Fungi</taxon>
        <taxon>Dikarya</taxon>
        <taxon>Basidiomycota</taxon>
        <taxon>Agaricomycotina</taxon>
        <taxon>Agaricomycetes</taxon>
        <taxon>Russulales</taxon>
        <taxon>Russulaceae</taxon>
        <taxon>Multifurca</taxon>
    </lineage>
</organism>
<dbReference type="AlphaFoldDB" id="A0AAD4LWY6"/>
<gene>
    <name evidence="1" type="ORF">B0F90DRAFT_464266</name>
</gene>